<dbReference type="OrthoDB" id="3855104at2"/>
<dbReference type="AlphaFoldDB" id="A0A2S1SQ51"/>
<dbReference type="EMBL" id="CP029188">
    <property type="protein sequence ID" value="AWI28534.1"/>
    <property type="molecule type" value="Genomic_DNA"/>
</dbReference>
<name>A0A2S1SQ51_9ACTN</name>
<evidence type="ECO:0000256" key="1">
    <source>
        <dbReference type="SAM" id="MobiDB-lite"/>
    </source>
</evidence>
<organism evidence="2 3">
    <name type="scientific">Streptomyces tirandamycinicus</name>
    <dbReference type="NCBI Taxonomy" id="2174846"/>
    <lineage>
        <taxon>Bacteria</taxon>
        <taxon>Bacillati</taxon>
        <taxon>Actinomycetota</taxon>
        <taxon>Actinomycetes</taxon>
        <taxon>Kitasatosporales</taxon>
        <taxon>Streptomycetaceae</taxon>
        <taxon>Streptomyces</taxon>
    </lineage>
</organism>
<dbReference type="RefSeq" id="WP_108905865.1">
    <property type="nucleotide sequence ID" value="NZ_CP029188.1"/>
</dbReference>
<sequence>MAHGGEEAASPDTGTSFDTFYGVNPQAALAIEADKMKAFKKRVDDLLLALDGSEAAPGKMGDGRLPRAQLGSGDFGEAQFLFDSYTVVHDELEKLSKALGAQIEGMGLAVHSSRVGYENVDEDIRARMRAVNAEVESYYDRRRDPFVEDAPTKKEQDKETGF</sequence>
<evidence type="ECO:0000313" key="3">
    <source>
        <dbReference type="Proteomes" id="UP000244900"/>
    </source>
</evidence>
<accession>A0A2S1SQ51</accession>
<proteinExistence type="predicted"/>
<protein>
    <submittedName>
        <fullName evidence="2">Uncharacterized protein</fullName>
    </submittedName>
</protein>
<gene>
    <name evidence="2" type="ORF">DDW44_06830</name>
</gene>
<feature type="region of interest" description="Disordered" evidence="1">
    <location>
        <begin position="142"/>
        <end position="162"/>
    </location>
</feature>
<dbReference type="Proteomes" id="UP000244900">
    <property type="component" value="Chromosome"/>
</dbReference>
<evidence type="ECO:0000313" key="2">
    <source>
        <dbReference type="EMBL" id="AWI28534.1"/>
    </source>
</evidence>
<reference evidence="2 3" key="1">
    <citation type="submission" date="2018-05" db="EMBL/GenBank/DDBJ databases">
        <title>Complete genome sequence of sponge-derived Streptomyces sp. HNM0039.</title>
        <authorList>
            <person name="Huang X."/>
            <person name="Zhou S."/>
        </authorList>
    </citation>
    <scope>NUCLEOTIDE SEQUENCE [LARGE SCALE GENOMIC DNA]</scope>
    <source>
        <strain evidence="2 3">HNM0039</strain>
    </source>
</reference>
<keyword evidence="3" id="KW-1185">Reference proteome</keyword>
<dbReference type="KEGG" id="stir:DDW44_06830"/>